<evidence type="ECO:0000259" key="2">
    <source>
        <dbReference type="Pfam" id="PF00857"/>
    </source>
</evidence>
<dbReference type="GO" id="GO:0016787">
    <property type="term" value="F:hydrolase activity"/>
    <property type="evidence" value="ECO:0007669"/>
    <property type="project" value="UniProtKB-KW"/>
</dbReference>
<protein>
    <submittedName>
        <fullName evidence="3">Isochorismatase family protein YecD</fullName>
        <ecNumber evidence="3">3.-.-.-</ecNumber>
    </submittedName>
</protein>
<evidence type="ECO:0000313" key="3">
    <source>
        <dbReference type="EMBL" id="VVN73192.1"/>
    </source>
</evidence>
<dbReference type="EC" id="3.-.-.-" evidence="3"/>
<dbReference type="Pfam" id="PF00857">
    <property type="entry name" value="Isochorismatase"/>
    <property type="match status" value="1"/>
</dbReference>
<dbReference type="InterPro" id="IPR036380">
    <property type="entry name" value="Isochorismatase-like_sf"/>
</dbReference>
<dbReference type="RefSeq" id="WP_150763078.1">
    <property type="nucleotide sequence ID" value="NZ_CABVHW010000001.1"/>
</dbReference>
<proteinExistence type="predicted"/>
<reference evidence="3 4" key="1">
    <citation type="submission" date="2019-09" db="EMBL/GenBank/DDBJ databases">
        <authorList>
            <person name="Chandra G."/>
            <person name="Truman W A."/>
        </authorList>
    </citation>
    <scope>NUCLEOTIDE SEQUENCE [LARGE SCALE GENOMIC DNA]</scope>
    <source>
        <strain evidence="3">PS710</strain>
    </source>
</reference>
<dbReference type="PANTHER" id="PTHR43540">
    <property type="entry name" value="PEROXYUREIDOACRYLATE/UREIDOACRYLATE AMIDOHYDROLASE-RELATED"/>
    <property type="match status" value="1"/>
</dbReference>
<sequence length="226" mass="24664">MHTTIIDPVIRARYQALKGGREFAFTRIETHRTALLVIDMQNGFVEEGALLEVPAARGIVENINALSVALRHAGGMSVFFRFTTTSADDWPVYFQDFQNAEFAQSEVQTFQHGSHGHALIPQLDIGQNDLVLDKSRFSAFTPGASDALETLKRRGIDTLFISGTLSDCCCGATARDAQQLGFKVIFIADANAALSDAEHNSTVNALAAWFADIRTTEQALTLIQGD</sequence>
<dbReference type="Gene3D" id="3.40.50.850">
    <property type="entry name" value="Isochorismatase-like"/>
    <property type="match status" value="1"/>
</dbReference>
<dbReference type="InterPro" id="IPR050272">
    <property type="entry name" value="Isochorismatase-like_hydrls"/>
</dbReference>
<accession>A0A5E7A2Q3</accession>
<evidence type="ECO:0000256" key="1">
    <source>
        <dbReference type="ARBA" id="ARBA00022801"/>
    </source>
</evidence>
<organism evidence="3 4">
    <name type="scientific">Pseudomonas fluorescens</name>
    <dbReference type="NCBI Taxonomy" id="294"/>
    <lineage>
        <taxon>Bacteria</taxon>
        <taxon>Pseudomonadati</taxon>
        <taxon>Pseudomonadota</taxon>
        <taxon>Gammaproteobacteria</taxon>
        <taxon>Pseudomonadales</taxon>
        <taxon>Pseudomonadaceae</taxon>
        <taxon>Pseudomonas</taxon>
    </lineage>
</organism>
<feature type="domain" description="Isochorismatase-like" evidence="2">
    <location>
        <begin position="33"/>
        <end position="218"/>
    </location>
</feature>
<dbReference type="AlphaFoldDB" id="A0A5E7A2Q3"/>
<gene>
    <name evidence="3" type="primary">yecD_2</name>
    <name evidence="3" type="ORF">PS710_00570</name>
</gene>
<dbReference type="InterPro" id="IPR000868">
    <property type="entry name" value="Isochorismatase-like_dom"/>
</dbReference>
<dbReference type="CDD" id="cd00431">
    <property type="entry name" value="cysteine_hydrolases"/>
    <property type="match status" value="1"/>
</dbReference>
<dbReference type="SUPFAM" id="SSF52499">
    <property type="entry name" value="Isochorismatase-like hydrolases"/>
    <property type="match status" value="1"/>
</dbReference>
<dbReference type="EMBL" id="CABVHW010000001">
    <property type="protein sequence ID" value="VVN73192.1"/>
    <property type="molecule type" value="Genomic_DNA"/>
</dbReference>
<evidence type="ECO:0000313" key="4">
    <source>
        <dbReference type="Proteomes" id="UP000381093"/>
    </source>
</evidence>
<dbReference type="PANTHER" id="PTHR43540:SF6">
    <property type="entry name" value="ISOCHORISMATASE-LIKE DOMAIN-CONTAINING PROTEIN"/>
    <property type="match status" value="1"/>
</dbReference>
<keyword evidence="1 3" id="KW-0378">Hydrolase</keyword>
<dbReference type="Proteomes" id="UP000381093">
    <property type="component" value="Unassembled WGS sequence"/>
</dbReference>
<name>A0A5E7A2Q3_PSEFL</name>